<keyword evidence="4" id="KW-1185">Reference proteome</keyword>
<evidence type="ECO:0000256" key="1">
    <source>
        <dbReference type="ARBA" id="ARBA00023125"/>
    </source>
</evidence>
<dbReference type="PROSITE" id="PS51294">
    <property type="entry name" value="HTH_MYB"/>
    <property type="match status" value="1"/>
</dbReference>
<dbReference type="CDD" id="cd00167">
    <property type="entry name" value="SANT"/>
    <property type="match status" value="1"/>
</dbReference>
<gene>
    <name evidence="3" type="ORF">EJB05_43899</name>
</gene>
<dbReference type="OrthoDB" id="118550at2759"/>
<keyword evidence="1" id="KW-0238">DNA-binding</keyword>
<dbReference type="SUPFAM" id="SSF46689">
    <property type="entry name" value="Homeodomain-like"/>
    <property type="match status" value="1"/>
</dbReference>
<dbReference type="GO" id="GO:0003677">
    <property type="term" value="F:DNA binding"/>
    <property type="evidence" value="ECO:0007669"/>
    <property type="project" value="UniProtKB-KW"/>
</dbReference>
<name>A0A5J9TGI3_9POAL</name>
<dbReference type="Gramene" id="TVU10374">
    <property type="protein sequence ID" value="TVU10374"/>
    <property type="gene ID" value="EJB05_43899"/>
</dbReference>
<dbReference type="Gene3D" id="1.10.10.60">
    <property type="entry name" value="Homeodomain-like"/>
    <property type="match status" value="1"/>
</dbReference>
<evidence type="ECO:0000313" key="3">
    <source>
        <dbReference type="EMBL" id="TVU10374.1"/>
    </source>
</evidence>
<sequence>MGANAIQVWKTFEEKYFKSLFCVATSENPSDRMDVMTERFPAKTIQQPSDEYFDAIGDILCRDIDVEPISNGATSDLSDWYNLLGLGRWTLQFLHGIECFGRGKWKAISMHAVPSRTPAQLASHAHKYFKKNENNEQNDKRQRYIINDEREKMKPTESSIPPAMPTEDMNFLDDLTFLDDMNFRDDLSFLDDVNFLDDLVQGLPTFGQASNNATNVARQMTLNNDTPGSLQWEALSTCPTTEHGSILLDQTEGISAETRTGPSYGQSLVTGNQIRKDNIALPGVSTAQTPPEVLHYGQGGYNATNFPSEQPVQSVPNHATTILMHGGSSVAF</sequence>
<dbReference type="EMBL" id="RWGY01000039">
    <property type="protein sequence ID" value="TVU10374.1"/>
    <property type="molecule type" value="Genomic_DNA"/>
</dbReference>
<reference evidence="3 4" key="1">
    <citation type="journal article" date="2019" name="Sci. Rep.">
        <title>A high-quality genome of Eragrostis curvula grass provides insights into Poaceae evolution and supports new strategies to enhance forage quality.</title>
        <authorList>
            <person name="Carballo J."/>
            <person name="Santos B.A.C.M."/>
            <person name="Zappacosta D."/>
            <person name="Garbus I."/>
            <person name="Selva J.P."/>
            <person name="Gallo C.A."/>
            <person name="Diaz A."/>
            <person name="Albertini E."/>
            <person name="Caccamo M."/>
            <person name="Echenique V."/>
        </authorList>
    </citation>
    <scope>NUCLEOTIDE SEQUENCE [LARGE SCALE GENOMIC DNA]</scope>
    <source>
        <strain evidence="4">cv. Victoria</strain>
        <tissue evidence="3">Leaf</tissue>
    </source>
</reference>
<dbReference type="AlphaFoldDB" id="A0A5J9TGI3"/>
<dbReference type="InterPro" id="IPR001005">
    <property type="entry name" value="SANT/Myb"/>
</dbReference>
<comment type="caution">
    <text evidence="3">The sequence shown here is derived from an EMBL/GenBank/DDBJ whole genome shotgun (WGS) entry which is preliminary data.</text>
</comment>
<dbReference type="Proteomes" id="UP000324897">
    <property type="component" value="Chromosome 3"/>
</dbReference>
<protein>
    <recommendedName>
        <fullName evidence="2">HTH myb-type domain-containing protein</fullName>
    </recommendedName>
</protein>
<evidence type="ECO:0000259" key="2">
    <source>
        <dbReference type="PROSITE" id="PS51294"/>
    </source>
</evidence>
<organism evidence="3 4">
    <name type="scientific">Eragrostis curvula</name>
    <name type="common">weeping love grass</name>
    <dbReference type="NCBI Taxonomy" id="38414"/>
    <lineage>
        <taxon>Eukaryota</taxon>
        <taxon>Viridiplantae</taxon>
        <taxon>Streptophyta</taxon>
        <taxon>Embryophyta</taxon>
        <taxon>Tracheophyta</taxon>
        <taxon>Spermatophyta</taxon>
        <taxon>Magnoliopsida</taxon>
        <taxon>Liliopsida</taxon>
        <taxon>Poales</taxon>
        <taxon>Poaceae</taxon>
        <taxon>PACMAD clade</taxon>
        <taxon>Chloridoideae</taxon>
        <taxon>Eragrostideae</taxon>
        <taxon>Eragrostidinae</taxon>
        <taxon>Eragrostis</taxon>
    </lineage>
</organism>
<dbReference type="InterPro" id="IPR017930">
    <property type="entry name" value="Myb_dom"/>
</dbReference>
<feature type="domain" description="HTH myb-type" evidence="2">
    <location>
        <begin position="93"/>
        <end position="133"/>
    </location>
</feature>
<proteinExistence type="predicted"/>
<accession>A0A5J9TGI3</accession>
<dbReference type="PANTHER" id="PTHR44042">
    <property type="entry name" value="DUPLICATED HOMEODOMAIN-LIKE SUPERFAMILY PROTEIN-RELATED"/>
    <property type="match status" value="1"/>
</dbReference>
<dbReference type="InterPro" id="IPR009057">
    <property type="entry name" value="Homeodomain-like_sf"/>
</dbReference>
<evidence type="ECO:0000313" key="4">
    <source>
        <dbReference type="Proteomes" id="UP000324897"/>
    </source>
</evidence>
<dbReference type="PANTHER" id="PTHR44042:SF11">
    <property type="entry name" value="OS06G0173800 PROTEIN"/>
    <property type="match status" value="1"/>
</dbReference>